<reference evidence="4 5" key="1">
    <citation type="submission" date="2020-08" db="EMBL/GenBank/DDBJ databases">
        <title>Cohnella phylogeny.</title>
        <authorList>
            <person name="Dunlap C."/>
        </authorList>
    </citation>
    <scope>NUCLEOTIDE SEQUENCE [LARGE SCALE GENOMIC DNA]</scope>
    <source>
        <strain evidence="4 5">DSM 25239</strain>
    </source>
</reference>
<dbReference type="Gene3D" id="3.40.50.720">
    <property type="entry name" value="NAD(P)-binding Rossmann-like Domain"/>
    <property type="match status" value="1"/>
</dbReference>
<evidence type="ECO:0000256" key="1">
    <source>
        <dbReference type="SAM" id="MobiDB-lite"/>
    </source>
</evidence>
<dbReference type="EMBL" id="JACJVR010000007">
    <property type="protein sequence ID" value="MBB6690335.1"/>
    <property type="molecule type" value="Genomic_DNA"/>
</dbReference>
<keyword evidence="5" id="KW-1185">Reference proteome</keyword>
<evidence type="ECO:0000259" key="3">
    <source>
        <dbReference type="Pfam" id="PF13478"/>
    </source>
</evidence>
<gene>
    <name evidence="4" type="ORF">H7B90_02875</name>
</gene>
<feature type="domain" description="XdhC Rossmann" evidence="3">
    <location>
        <begin position="204"/>
        <end position="338"/>
    </location>
</feature>
<feature type="domain" description="XdhC- CoxI" evidence="2">
    <location>
        <begin position="11"/>
        <end position="77"/>
    </location>
</feature>
<proteinExistence type="predicted"/>
<evidence type="ECO:0000313" key="5">
    <source>
        <dbReference type="Proteomes" id="UP000553776"/>
    </source>
</evidence>
<protein>
    <submittedName>
        <fullName evidence="4">XdhC family protein</fullName>
    </submittedName>
</protein>
<evidence type="ECO:0000259" key="2">
    <source>
        <dbReference type="Pfam" id="PF02625"/>
    </source>
</evidence>
<name>A0A841TQA4_9BACL</name>
<sequence length="381" mass="39780">MDAYDILRRLAESEEPAVLATVVGVEGHAYRKAGAAMLFTAEGGKIGSISPGCLESDLRERVPALLESGEPEIVAYDMRPEEDAIWGESVGCGGRLRILLEPVAGELRRVLREARRLNEAGAAVRLLRYAEPGGIRYEAEVEADAGSRGSAAANPALAAAAPTNSGSTAAAAAFASVPASGKRASPSSAERPWFETTLAPRPRLVLFGAGGDLDPIFRQAAALGFRIAVADWRPGLATPERFPGAELATGTAGAIVQALGVGPSDYAIVCGHQLRKDREMIEALLPIEPAYLGVMGSRRRIELLFEGLPKPPFVRAPVGLDIGADGPEEIAVSVAAELVAVRGRGRSRKGGGGDADSRHSAGGWPEPKNGEAEAVPRACSR</sequence>
<dbReference type="RefSeq" id="WP_185134369.1">
    <property type="nucleotide sequence ID" value="NZ_BORM01000002.1"/>
</dbReference>
<dbReference type="PANTHER" id="PTHR30388:SF6">
    <property type="entry name" value="XANTHINE DEHYDROGENASE SUBUNIT A-RELATED"/>
    <property type="match status" value="1"/>
</dbReference>
<dbReference type="Pfam" id="PF02625">
    <property type="entry name" value="XdhC_CoxI"/>
    <property type="match status" value="1"/>
</dbReference>
<dbReference type="InterPro" id="IPR027051">
    <property type="entry name" value="XdhC_Rossmann_dom"/>
</dbReference>
<accession>A0A841TQA4</accession>
<dbReference type="PANTHER" id="PTHR30388">
    <property type="entry name" value="ALDEHYDE OXIDOREDUCTASE MOLYBDENUM COFACTOR ASSEMBLY PROTEIN"/>
    <property type="match status" value="1"/>
</dbReference>
<dbReference type="InterPro" id="IPR052698">
    <property type="entry name" value="MoCofactor_Util/Proc"/>
</dbReference>
<organism evidence="4 5">
    <name type="scientific">Cohnella xylanilytica</name>
    <dbReference type="NCBI Taxonomy" id="557555"/>
    <lineage>
        <taxon>Bacteria</taxon>
        <taxon>Bacillati</taxon>
        <taxon>Bacillota</taxon>
        <taxon>Bacilli</taxon>
        <taxon>Bacillales</taxon>
        <taxon>Paenibacillaceae</taxon>
        <taxon>Cohnella</taxon>
    </lineage>
</organism>
<feature type="region of interest" description="Disordered" evidence="1">
    <location>
        <begin position="343"/>
        <end position="381"/>
    </location>
</feature>
<comment type="caution">
    <text evidence="4">The sequence shown here is derived from an EMBL/GenBank/DDBJ whole genome shotgun (WGS) entry which is preliminary data.</text>
</comment>
<dbReference type="InterPro" id="IPR003777">
    <property type="entry name" value="XdhC_CoxI"/>
</dbReference>
<dbReference type="Pfam" id="PF13478">
    <property type="entry name" value="XdhC_C"/>
    <property type="match status" value="1"/>
</dbReference>
<evidence type="ECO:0000313" key="4">
    <source>
        <dbReference type="EMBL" id="MBB6690335.1"/>
    </source>
</evidence>
<dbReference type="Proteomes" id="UP000553776">
    <property type="component" value="Unassembled WGS sequence"/>
</dbReference>
<dbReference type="AlphaFoldDB" id="A0A841TQA4"/>